<comment type="caution">
    <text evidence="7">The sequence shown here is derived from an EMBL/GenBank/DDBJ whole genome shotgun (WGS) entry which is preliminary data.</text>
</comment>
<accession>A0A0L6CHP8</accession>
<dbReference type="EC" id="2.7.1.24" evidence="5 6"/>
<dbReference type="GO" id="GO:0005524">
    <property type="term" value="F:ATP binding"/>
    <property type="evidence" value="ECO:0007669"/>
    <property type="project" value="UniProtKB-UniRule"/>
</dbReference>
<comment type="subcellular location">
    <subcellularLocation>
        <location evidence="5">Cytoplasm</location>
    </subcellularLocation>
</comment>
<dbReference type="Gene3D" id="3.40.50.300">
    <property type="entry name" value="P-loop containing nucleotide triphosphate hydrolases"/>
    <property type="match status" value="1"/>
</dbReference>
<dbReference type="InterPro" id="IPR043519">
    <property type="entry name" value="NT_sf"/>
</dbReference>
<dbReference type="NCBIfam" id="TIGR00152">
    <property type="entry name" value="dephospho-CoA kinase"/>
    <property type="match status" value="1"/>
</dbReference>
<comment type="similarity">
    <text evidence="1">In the N-terminal section; belongs to the CoaE family.</text>
</comment>
<dbReference type="PROSITE" id="PS51219">
    <property type="entry name" value="DPCK"/>
    <property type="match status" value="1"/>
</dbReference>
<comment type="similarity">
    <text evidence="5">Belongs to the CoaE family.</text>
</comment>
<dbReference type="PANTHER" id="PTHR34822:SF1">
    <property type="entry name" value="GRPB FAMILY PROTEIN"/>
    <property type="match status" value="1"/>
</dbReference>
<dbReference type="NCBIfam" id="NF002879">
    <property type="entry name" value="PRK03333.1"/>
    <property type="match status" value="1"/>
</dbReference>
<evidence type="ECO:0000313" key="8">
    <source>
        <dbReference type="Proteomes" id="UP000037397"/>
    </source>
</evidence>
<dbReference type="HAMAP" id="MF_00376">
    <property type="entry name" value="Dephospho_CoA_kinase"/>
    <property type="match status" value="1"/>
</dbReference>
<proteinExistence type="inferred from homology"/>
<keyword evidence="5" id="KW-0418">Kinase</keyword>
<keyword evidence="8" id="KW-1185">Reference proteome</keyword>
<dbReference type="Pfam" id="PF04229">
    <property type="entry name" value="GrpB"/>
    <property type="match status" value="1"/>
</dbReference>
<comment type="function">
    <text evidence="5">Catalyzes the phosphorylation of the 3'-hydroxyl group of dephosphocoenzyme A to form coenzyme A.</text>
</comment>
<keyword evidence="5" id="KW-0173">Coenzyme A biosynthesis</keyword>
<reference evidence="8" key="1">
    <citation type="submission" date="2015-03" db="EMBL/GenBank/DDBJ databases">
        <title>Luteipulveratus halotolerans sp. nov., a novel actinobacterium (Dermacoccaceae) from Sarawak, Malaysia.</title>
        <authorList>
            <person name="Juboi H."/>
            <person name="Basik A."/>
            <person name="Shamsul S.S."/>
            <person name="Arnold P."/>
            <person name="Schmitt E.K."/>
            <person name="Sanglier J.-J."/>
            <person name="Yeo T."/>
        </authorList>
    </citation>
    <scope>NUCLEOTIDE SEQUENCE [LARGE SCALE GENOMIC DNA]</scope>
    <source>
        <strain evidence="8">C296001</strain>
    </source>
</reference>
<dbReference type="GO" id="GO:0015937">
    <property type="term" value="P:coenzyme A biosynthetic process"/>
    <property type="evidence" value="ECO:0007669"/>
    <property type="project" value="UniProtKB-UniRule"/>
</dbReference>
<feature type="binding site" evidence="5">
    <location>
        <begin position="11"/>
        <end position="16"/>
    </location>
    <ligand>
        <name>ATP</name>
        <dbReference type="ChEBI" id="CHEBI:30616"/>
    </ligand>
</feature>
<gene>
    <name evidence="5" type="primary">coaE</name>
    <name evidence="7" type="ORF">VV01_08945</name>
</gene>
<protein>
    <recommendedName>
        <fullName evidence="5 6">Dephospho-CoA kinase</fullName>
        <ecNumber evidence="5 6">2.7.1.24</ecNumber>
    </recommendedName>
    <alternativeName>
        <fullName evidence="5">Dephosphocoenzyme A kinase</fullName>
    </alternativeName>
</protein>
<dbReference type="PATRIC" id="fig|1631356.3.peg.1738"/>
<dbReference type="CDD" id="cd02022">
    <property type="entry name" value="DPCK"/>
    <property type="match status" value="1"/>
</dbReference>
<evidence type="ECO:0000256" key="1">
    <source>
        <dbReference type="ARBA" id="ARBA00008826"/>
    </source>
</evidence>
<dbReference type="UniPathway" id="UPA00241">
    <property type="reaction ID" value="UER00356"/>
</dbReference>
<dbReference type="GO" id="GO:0004140">
    <property type="term" value="F:dephospho-CoA kinase activity"/>
    <property type="evidence" value="ECO:0007669"/>
    <property type="project" value="UniProtKB-UniRule"/>
</dbReference>
<dbReference type="SUPFAM" id="SSF52540">
    <property type="entry name" value="P-loop containing nucleoside triphosphate hydrolases"/>
    <property type="match status" value="1"/>
</dbReference>
<comment type="catalytic activity">
    <reaction evidence="5">
        <text>3'-dephospho-CoA + ATP = ADP + CoA + H(+)</text>
        <dbReference type="Rhea" id="RHEA:18245"/>
        <dbReference type="ChEBI" id="CHEBI:15378"/>
        <dbReference type="ChEBI" id="CHEBI:30616"/>
        <dbReference type="ChEBI" id="CHEBI:57287"/>
        <dbReference type="ChEBI" id="CHEBI:57328"/>
        <dbReference type="ChEBI" id="CHEBI:456216"/>
        <dbReference type="EC" id="2.7.1.24"/>
    </reaction>
</comment>
<dbReference type="OrthoDB" id="9812943at2"/>
<keyword evidence="4 5" id="KW-0067">ATP-binding</keyword>
<dbReference type="EMBL" id="LAIR01000002">
    <property type="protein sequence ID" value="KNX37244.1"/>
    <property type="molecule type" value="Genomic_DNA"/>
</dbReference>
<dbReference type="Gene3D" id="3.30.460.10">
    <property type="entry name" value="Beta Polymerase, domain 2"/>
    <property type="match status" value="1"/>
</dbReference>
<sequence>MLRVGLSGGIGSGKSTVSRRLVERGAVVVDSDVIAREVVAVGTPGLAQVVERFGESVLAEDGSLDRPALAATVFGDDDARAALNGIVHPLVFVETVRQIEAAPADAVVVHDIPLLVELGREVDYHLVVIVDTPADERLRRLVADRGMTAAEAQARIDAQATDEQRHAAADVMLPNTGSVDDLLGAVDLLWDNRIQPYAINLREGRRTRRPAAVALVAYDDRWPTTAARLAGRITTQLRNNGLAEALVAVDHVGSTSVPGLRAKPVIDLQVRVDDLAVVGAMPFEKALLAAGFVGRRGPEIDTVHAFAPDEADWAKVFYGGADPDRVVNLHVREADSAGATSALLFRDWLRAHPDERDAYAALKVEVAAGHPGATPESGEDYTVAKEPWIASALLRARSWATATSWEPDRPSR</sequence>
<evidence type="ECO:0000313" key="7">
    <source>
        <dbReference type="EMBL" id="KNX37244.1"/>
    </source>
</evidence>
<keyword evidence="3 5" id="KW-0547">Nucleotide-binding</keyword>
<comment type="similarity">
    <text evidence="2">In the C-terminal section; belongs to the UPF0157 (GrpB) family.</text>
</comment>
<name>A0A0L6CHP8_9MICO</name>
<evidence type="ECO:0000256" key="6">
    <source>
        <dbReference type="NCBIfam" id="TIGR00152"/>
    </source>
</evidence>
<keyword evidence="5" id="KW-0808">Transferase</keyword>
<dbReference type="InterPro" id="IPR027417">
    <property type="entry name" value="P-loop_NTPase"/>
</dbReference>
<dbReference type="Pfam" id="PF01121">
    <property type="entry name" value="CoaE"/>
    <property type="match status" value="1"/>
</dbReference>
<evidence type="ECO:0000256" key="3">
    <source>
        <dbReference type="ARBA" id="ARBA00022741"/>
    </source>
</evidence>
<dbReference type="Proteomes" id="UP000037397">
    <property type="component" value="Unassembled WGS sequence"/>
</dbReference>
<dbReference type="RefSeq" id="WP_050669580.1">
    <property type="nucleotide sequence ID" value="NZ_LAIR01000002.1"/>
</dbReference>
<dbReference type="GO" id="GO:0005737">
    <property type="term" value="C:cytoplasm"/>
    <property type="evidence" value="ECO:0007669"/>
    <property type="project" value="UniProtKB-SubCell"/>
</dbReference>
<evidence type="ECO:0000256" key="5">
    <source>
        <dbReference type="HAMAP-Rule" id="MF_00376"/>
    </source>
</evidence>
<dbReference type="STRING" id="1631356.VV01_08945"/>
<dbReference type="AlphaFoldDB" id="A0A0L6CHP8"/>
<organism evidence="7 8">
    <name type="scientific">Luteipulveratus halotolerans</name>
    <dbReference type="NCBI Taxonomy" id="1631356"/>
    <lineage>
        <taxon>Bacteria</taxon>
        <taxon>Bacillati</taxon>
        <taxon>Actinomycetota</taxon>
        <taxon>Actinomycetes</taxon>
        <taxon>Micrococcales</taxon>
        <taxon>Dermacoccaceae</taxon>
        <taxon>Luteipulveratus</taxon>
    </lineage>
</organism>
<comment type="pathway">
    <text evidence="5">Cofactor biosynthesis; coenzyme A biosynthesis; CoA from (R)-pantothenate: step 5/5.</text>
</comment>
<dbReference type="SUPFAM" id="SSF81301">
    <property type="entry name" value="Nucleotidyltransferase"/>
    <property type="match status" value="1"/>
</dbReference>
<evidence type="ECO:0000256" key="2">
    <source>
        <dbReference type="ARBA" id="ARBA00011058"/>
    </source>
</evidence>
<dbReference type="InterPro" id="IPR007344">
    <property type="entry name" value="GrpB/CoaE"/>
</dbReference>
<dbReference type="PANTHER" id="PTHR34822">
    <property type="entry name" value="GRPB DOMAIN PROTEIN (AFU_ORTHOLOGUE AFUA_1G01530)"/>
    <property type="match status" value="1"/>
</dbReference>
<keyword evidence="5" id="KW-0963">Cytoplasm</keyword>
<dbReference type="InterPro" id="IPR001977">
    <property type="entry name" value="Depp_CoAkinase"/>
</dbReference>
<evidence type="ECO:0000256" key="4">
    <source>
        <dbReference type="ARBA" id="ARBA00022840"/>
    </source>
</evidence>